<proteinExistence type="predicted"/>
<organism evidence="2 3">
    <name type="scientific">Cryomyces minteri</name>
    <dbReference type="NCBI Taxonomy" id="331657"/>
    <lineage>
        <taxon>Eukaryota</taxon>
        <taxon>Fungi</taxon>
        <taxon>Dikarya</taxon>
        <taxon>Ascomycota</taxon>
        <taxon>Pezizomycotina</taxon>
        <taxon>Dothideomycetes</taxon>
        <taxon>Dothideomycetes incertae sedis</taxon>
        <taxon>Cryomyces</taxon>
    </lineage>
</organism>
<gene>
    <name evidence="2" type="ORF">B0A49_13644</name>
</gene>
<name>A0A4U0UYC2_9PEZI</name>
<sequence>MIKTFLDGRNKKQSDHDDDSSIKERMKKGATHEAFINSNITITKIPFSLPLAIYHCKTPNAADKPAWCHPKTRQLISLASLPVVPFAFTRSRAPSRRITASWIRYPVSSAVMAFAKAERVVMSVELLAGDGVAAAAGGGWEVHSAELRWSSWSDRTVTSVQWAAEMALRDWEKLGWSIIHPIRMSSECTPDVMDPT</sequence>
<protein>
    <submittedName>
        <fullName evidence="2">Uncharacterized protein</fullName>
    </submittedName>
</protein>
<dbReference type="Proteomes" id="UP000308768">
    <property type="component" value="Unassembled WGS sequence"/>
</dbReference>
<dbReference type="AlphaFoldDB" id="A0A4U0UYC2"/>
<evidence type="ECO:0000256" key="1">
    <source>
        <dbReference type="SAM" id="MobiDB-lite"/>
    </source>
</evidence>
<reference evidence="2 3" key="1">
    <citation type="submission" date="2017-03" db="EMBL/GenBank/DDBJ databases">
        <title>Genomes of endolithic fungi from Antarctica.</title>
        <authorList>
            <person name="Coleine C."/>
            <person name="Masonjones S."/>
            <person name="Stajich J.E."/>
        </authorList>
    </citation>
    <scope>NUCLEOTIDE SEQUENCE [LARGE SCALE GENOMIC DNA]</scope>
    <source>
        <strain evidence="2 3">CCFEE 5187</strain>
    </source>
</reference>
<dbReference type="EMBL" id="NAJN01003318">
    <property type="protein sequence ID" value="TKA41023.1"/>
    <property type="molecule type" value="Genomic_DNA"/>
</dbReference>
<accession>A0A4U0UYC2</accession>
<evidence type="ECO:0000313" key="3">
    <source>
        <dbReference type="Proteomes" id="UP000308768"/>
    </source>
</evidence>
<evidence type="ECO:0000313" key="2">
    <source>
        <dbReference type="EMBL" id="TKA41023.1"/>
    </source>
</evidence>
<keyword evidence="3" id="KW-1185">Reference proteome</keyword>
<comment type="caution">
    <text evidence="2">The sequence shown here is derived from an EMBL/GenBank/DDBJ whole genome shotgun (WGS) entry which is preliminary data.</text>
</comment>
<feature type="region of interest" description="Disordered" evidence="1">
    <location>
        <begin position="1"/>
        <end position="22"/>
    </location>
</feature>